<feature type="transmembrane region" description="Helical" evidence="2">
    <location>
        <begin position="259"/>
        <end position="277"/>
    </location>
</feature>
<feature type="transmembrane region" description="Helical" evidence="2">
    <location>
        <begin position="58"/>
        <end position="78"/>
    </location>
</feature>
<accession>A0A8T0WRE0</accession>
<sequence>MADAPSASPLLQPPPAGGKPAPAASRFARCSSHAHDELRSFRACLAWLCVDHSPSRGLAGAGSWAVFLLLAAAAPAAVRLLPTAGPPPPRPYDGQVQVSLTLAASLAYVSLRAVLRRSGGLRRLLYLDSLRRDSEDVQAGYTAQLARSFRVLACFVLPCALAEAAYKACWYWYYAAAGALGSPWWAAAACALEVASWVYRVALFFMVCVLFRVICYLQILRMAGFAREFGRFADVATVLQHHRRIREQLRKISHRYRKFIVCSLILVSASQFAALLSTTRPHAVVNLATAGELALSSLSLVAGLLVCLHSAAKITHKTQAMTSVAAAWHADATVHAFDNDQENPDPDLPPTAGYLAPANAYRVAAGEESGSGGDDDDSHSETSSLDDPKYVPFQANNICFQKRQALGNDVPGEQPGRDHGVRLRGGPGVAARALHDRVLARHVAARQDRRNIVKRFQLPVPISGAGQGFPTLTLDQRVQIEVQIVQRFEHSRFDRSVYASYFLPFLSREKF</sequence>
<feature type="transmembrane region" description="Helical" evidence="2">
    <location>
        <begin position="283"/>
        <end position="308"/>
    </location>
</feature>
<keyword evidence="2" id="KW-1133">Transmembrane helix</keyword>
<evidence type="ECO:0000256" key="1">
    <source>
        <dbReference type="SAM" id="MobiDB-lite"/>
    </source>
</evidence>
<dbReference type="AlphaFoldDB" id="A0A8T0WRE0"/>
<dbReference type="InterPro" id="IPR021924">
    <property type="entry name" value="DUF3537"/>
</dbReference>
<feature type="transmembrane region" description="Helical" evidence="2">
    <location>
        <begin position="98"/>
        <end position="115"/>
    </location>
</feature>
<reference evidence="3" key="1">
    <citation type="submission" date="2020-05" db="EMBL/GenBank/DDBJ databases">
        <title>WGS assembly of Panicum virgatum.</title>
        <authorList>
            <person name="Lovell J.T."/>
            <person name="Jenkins J."/>
            <person name="Shu S."/>
            <person name="Juenger T.E."/>
            <person name="Schmutz J."/>
        </authorList>
    </citation>
    <scope>NUCLEOTIDE SEQUENCE</scope>
    <source>
        <strain evidence="3">AP13</strain>
    </source>
</reference>
<evidence type="ECO:0000313" key="3">
    <source>
        <dbReference type="EMBL" id="KAG2651702.1"/>
    </source>
</evidence>
<feature type="region of interest" description="Disordered" evidence="1">
    <location>
        <begin position="1"/>
        <end position="24"/>
    </location>
</feature>
<dbReference type="PANTHER" id="PTHR31963">
    <property type="entry name" value="RAS GUANINE NUCLEOTIDE EXCHANGE FACTOR K"/>
    <property type="match status" value="1"/>
</dbReference>
<comment type="caution">
    <text evidence="3">The sequence shown here is derived from an EMBL/GenBank/DDBJ whole genome shotgun (WGS) entry which is preliminary data.</text>
</comment>
<dbReference type="PANTHER" id="PTHR31963:SF29">
    <property type="entry name" value="OS02G0566400 PROTEIN"/>
    <property type="match status" value="1"/>
</dbReference>
<keyword evidence="2" id="KW-0812">Transmembrane</keyword>
<dbReference type="Proteomes" id="UP000823388">
    <property type="component" value="Chromosome 1N"/>
</dbReference>
<gene>
    <name evidence="3" type="ORF">PVAP13_1NG305800</name>
</gene>
<dbReference type="EMBL" id="CM029038">
    <property type="protein sequence ID" value="KAG2651702.1"/>
    <property type="molecule type" value="Genomic_DNA"/>
</dbReference>
<feature type="compositionally biased region" description="Low complexity" evidence="1">
    <location>
        <begin position="1"/>
        <end position="10"/>
    </location>
</feature>
<evidence type="ECO:0000313" key="4">
    <source>
        <dbReference type="Proteomes" id="UP000823388"/>
    </source>
</evidence>
<keyword evidence="2" id="KW-0472">Membrane</keyword>
<keyword evidence="4" id="KW-1185">Reference proteome</keyword>
<organism evidence="3 4">
    <name type="scientific">Panicum virgatum</name>
    <name type="common">Blackwell switchgrass</name>
    <dbReference type="NCBI Taxonomy" id="38727"/>
    <lineage>
        <taxon>Eukaryota</taxon>
        <taxon>Viridiplantae</taxon>
        <taxon>Streptophyta</taxon>
        <taxon>Embryophyta</taxon>
        <taxon>Tracheophyta</taxon>
        <taxon>Spermatophyta</taxon>
        <taxon>Magnoliopsida</taxon>
        <taxon>Liliopsida</taxon>
        <taxon>Poales</taxon>
        <taxon>Poaceae</taxon>
        <taxon>PACMAD clade</taxon>
        <taxon>Panicoideae</taxon>
        <taxon>Panicodae</taxon>
        <taxon>Paniceae</taxon>
        <taxon>Panicinae</taxon>
        <taxon>Panicum</taxon>
        <taxon>Panicum sect. Hiantes</taxon>
    </lineage>
</organism>
<dbReference type="Pfam" id="PF12056">
    <property type="entry name" value="DUF3537"/>
    <property type="match status" value="1"/>
</dbReference>
<evidence type="ECO:0000256" key="2">
    <source>
        <dbReference type="SAM" id="Phobius"/>
    </source>
</evidence>
<feature type="transmembrane region" description="Helical" evidence="2">
    <location>
        <begin position="194"/>
        <end position="217"/>
    </location>
</feature>
<feature type="region of interest" description="Disordered" evidence="1">
    <location>
        <begin position="365"/>
        <end position="390"/>
    </location>
</feature>
<proteinExistence type="predicted"/>
<protein>
    <submittedName>
        <fullName evidence="3">Uncharacterized protein</fullName>
    </submittedName>
</protein>
<name>A0A8T0WRE0_PANVG</name>